<evidence type="ECO:0000256" key="1">
    <source>
        <dbReference type="SAM" id="Phobius"/>
    </source>
</evidence>
<reference evidence="3" key="1">
    <citation type="submission" date="2022-11" db="UniProtKB">
        <authorList>
            <consortium name="WormBaseParasite"/>
        </authorList>
    </citation>
    <scope>IDENTIFICATION</scope>
</reference>
<evidence type="ECO:0000313" key="3">
    <source>
        <dbReference type="WBParaSite" id="sdigi.contig7.g868.t1"/>
    </source>
</evidence>
<sequence>MLSETAPNLENECRTTFAILSTIFVCLGAFVLIFLLLYLAYFKPFFDAHKYCKEKRNETEQQLPVTNELEQYDIQNQFSYPKYIYDVRITPEERHKQSYIKNHERRRRKKKSRLIPLPTINENYANNYVPKSTLISEWATDNRMYRYEDELRNRCKCRNCAFARIIRNTSTFRPASVSGRPKSHSTPV</sequence>
<accession>A0A915Q6F5</accession>
<organism evidence="2 3">
    <name type="scientific">Setaria digitata</name>
    <dbReference type="NCBI Taxonomy" id="48799"/>
    <lineage>
        <taxon>Eukaryota</taxon>
        <taxon>Metazoa</taxon>
        <taxon>Ecdysozoa</taxon>
        <taxon>Nematoda</taxon>
        <taxon>Chromadorea</taxon>
        <taxon>Rhabditida</taxon>
        <taxon>Spirurina</taxon>
        <taxon>Spiruromorpha</taxon>
        <taxon>Filarioidea</taxon>
        <taxon>Setariidae</taxon>
        <taxon>Setaria</taxon>
    </lineage>
</organism>
<feature type="transmembrane region" description="Helical" evidence="1">
    <location>
        <begin position="17"/>
        <end position="41"/>
    </location>
</feature>
<proteinExistence type="predicted"/>
<name>A0A915Q6F5_9BILA</name>
<keyword evidence="1" id="KW-0472">Membrane</keyword>
<evidence type="ECO:0000313" key="2">
    <source>
        <dbReference type="Proteomes" id="UP000887581"/>
    </source>
</evidence>
<keyword evidence="2" id="KW-1185">Reference proteome</keyword>
<dbReference type="WBParaSite" id="sdigi.contig7.g868.t1">
    <property type="protein sequence ID" value="sdigi.contig7.g868.t1"/>
    <property type="gene ID" value="sdigi.contig7.g868"/>
</dbReference>
<keyword evidence="1" id="KW-0812">Transmembrane</keyword>
<protein>
    <submittedName>
        <fullName evidence="3">Uncharacterized protein</fullName>
    </submittedName>
</protein>
<dbReference type="Proteomes" id="UP000887581">
    <property type="component" value="Unplaced"/>
</dbReference>
<dbReference type="AlphaFoldDB" id="A0A915Q6F5"/>
<keyword evidence="1" id="KW-1133">Transmembrane helix</keyword>